<dbReference type="Pfam" id="PF00855">
    <property type="entry name" value="PWWP"/>
    <property type="match status" value="1"/>
</dbReference>
<dbReference type="InterPro" id="IPR000313">
    <property type="entry name" value="PWWP_dom"/>
</dbReference>
<feature type="region of interest" description="Disordered" evidence="1">
    <location>
        <begin position="59"/>
        <end position="167"/>
    </location>
</feature>
<comment type="caution">
    <text evidence="2">The sequence shown here is derived from an EMBL/GenBank/DDBJ whole genome shotgun (WGS) entry which is preliminary data.</text>
</comment>
<reference evidence="2" key="1">
    <citation type="submission" date="2020-04" db="EMBL/GenBank/DDBJ databases">
        <authorList>
            <person name="Alioto T."/>
            <person name="Alioto T."/>
            <person name="Gomez Garrido J."/>
        </authorList>
    </citation>
    <scope>NUCLEOTIDE SEQUENCE</scope>
    <source>
        <strain evidence="2">A484AB</strain>
    </source>
</reference>
<dbReference type="PANTHER" id="PTHR16112:SF22">
    <property type="entry name" value="PWWP DOMAIN-CONTAINING 2B"/>
    <property type="match status" value="1"/>
</dbReference>
<evidence type="ECO:0000256" key="1">
    <source>
        <dbReference type="SAM" id="MobiDB-lite"/>
    </source>
</evidence>
<dbReference type="GO" id="GO:0003682">
    <property type="term" value="F:chromatin binding"/>
    <property type="evidence" value="ECO:0007669"/>
    <property type="project" value="TreeGrafter"/>
</dbReference>
<dbReference type="Proteomes" id="UP001152795">
    <property type="component" value="Unassembled WGS sequence"/>
</dbReference>
<dbReference type="GO" id="GO:0005634">
    <property type="term" value="C:nucleus"/>
    <property type="evidence" value="ECO:0007669"/>
    <property type="project" value="TreeGrafter"/>
</dbReference>
<feature type="compositionally biased region" description="Polar residues" evidence="1">
    <location>
        <begin position="114"/>
        <end position="133"/>
    </location>
</feature>
<organism evidence="2 3">
    <name type="scientific">Paramuricea clavata</name>
    <name type="common">Red gorgonian</name>
    <name type="synonym">Violescent sea-whip</name>
    <dbReference type="NCBI Taxonomy" id="317549"/>
    <lineage>
        <taxon>Eukaryota</taxon>
        <taxon>Metazoa</taxon>
        <taxon>Cnidaria</taxon>
        <taxon>Anthozoa</taxon>
        <taxon>Octocorallia</taxon>
        <taxon>Malacalcyonacea</taxon>
        <taxon>Plexauridae</taxon>
        <taxon>Paramuricea</taxon>
    </lineage>
</organism>
<dbReference type="SUPFAM" id="SSF63748">
    <property type="entry name" value="Tudor/PWWP/MBT"/>
    <property type="match status" value="1"/>
</dbReference>
<feature type="compositionally biased region" description="Basic and acidic residues" evidence="1">
    <location>
        <begin position="232"/>
        <end position="242"/>
    </location>
</feature>
<dbReference type="Gene3D" id="2.30.30.140">
    <property type="match status" value="1"/>
</dbReference>
<evidence type="ECO:0000313" key="3">
    <source>
        <dbReference type="Proteomes" id="UP001152795"/>
    </source>
</evidence>
<feature type="region of interest" description="Disordered" evidence="1">
    <location>
        <begin position="202"/>
        <end position="255"/>
    </location>
</feature>
<gene>
    <name evidence="2" type="ORF">PACLA_8A071734</name>
</gene>
<proteinExistence type="predicted"/>
<dbReference type="PROSITE" id="PS50812">
    <property type="entry name" value="PWWP"/>
    <property type="match status" value="1"/>
</dbReference>
<dbReference type="AlphaFoldDB" id="A0A6S7FD15"/>
<dbReference type="EMBL" id="CACRXK020000031">
    <property type="protein sequence ID" value="CAB3977135.1"/>
    <property type="molecule type" value="Genomic_DNA"/>
</dbReference>
<sequence>MAKEVERGKHISVLVEQAFPTCILVSYEEEGKTFRGVLLHESSHTVTRLTAARAVTCESNEPPITASRVSTRSSKMMSEDQGATPNLVTPVNKIRGLVKTLAPRKRQTTKTEDSPNPTTEEPTESQKSPQQKMTLMKSLKRKRTNSNSNTSPKKVKNEEGASEDPKLSRNLSQLVPVVKLTRTAGTVNNYVAFLAEKNGKVDKETDVKSNNQSLDSTSHKHNTRYKGKKRTSHDSNDNRKTPDVQNDQDMSLPNGEPLVEVYTKRPSTPTSMLDGNPKGKHWNVNKAYAKRGVQPRNHNQEMRVGDIVWGKVHGHPWWPGRILGILCQATESDAGFVKVAWYGSTTTSDISCSFLLTFEENFKQLFKKQKHGAYRRAVREAQQDIQVMSGDGQVLQV</sequence>
<feature type="compositionally biased region" description="Polar residues" evidence="1">
    <location>
        <begin position="67"/>
        <end position="89"/>
    </location>
</feature>
<feature type="compositionally biased region" description="Basic and acidic residues" evidence="1">
    <location>
        <begin position="155"/>
        <end position="167"/>
    </location>
</feature>
<protein>
    <submittedName>
        <fullName evidence="2">Uncharacterized protein</fullName>
    </submittedName>
</protein>
<name>A0A6S7FD15_PARCT</name>
<dbReference type="OrthoDB" id="5964980at2759"/>
<dbReference type="GO" id="GO:0010369">
    <property type="term" value="C:chromocenter"/>
    <property type="evidence" value="ECO:0007669"/>
    <property type="project" value="TreeGrafter"/>
</dbReference>
<keyword evidence="3" id="KW-1185">Reference proteome</keyword>
<feature type="compositionally biased region" description="Basic residues" evidence="1">
    <location>
        <begin position="219"/>
        <end position="231"/>
    </location>
</feature>
<dbReference type="SMART" id="SM00293">
    <property type="entry name" value="PWWP"/>
    <property type="match status" value="1"/>
</dbReference>
<accession>A0A6S7FD15</accession>
<evidence type="ECO:0000313" key="2">
    <source>
        <dbReference type="EMBL" id="CAB3977135.1"/>
    </source>
</evidence>
<dbReference type="CDD" id="cd20140">
    <property type="entry name" value="PWWP_PWWP2"/>
    <property type="match status" value="1"/>
</dbReference>
<dbReference type="PANTHER" id="PTHR16112">
    <property type="entry name" value="METHYL-CPG BINDING PROTEIN, DROSOPHILA"/>
    <property type="match status" value="1"/>
</dbReference>